<evidence type="ECO:0000256" key="6">
    <source>
        <dbReference type="ARBA" id="ARBA00022692"/>
    </source>
</evidence>
<gene>
    <name evidence="18" type="ORF">DD235_13995</name>
</gene>
<dbReference type="Proteomes" id="UP000245212">
    <property type="component" value="Unassembled WGS sequence"/>
</dbReference>
<dbReference type="CDD" id="cd01347">
    <property type="entry name" value="ligand_gated_channel"/>
    <property type="match status" value="1"/>
</dbReference>
<dbReference type="EMBL" id="QETA01000006">
    <property type="protein sequence ID" value="PWF21896.1"/>
    <property type="molecule type" value="Genomic_DNA"/>
</dbReference>
<dbReference type="GO" id="GO:0015344">
    <property type="term" value="F:siderophore uptake transmembrane transporter activity"/>
    <property type="evidence" value="ECO:0007669"/>
    <property type="project" value="TreeGrafter"/>
</dbReference>
<dbReference type="Pfam" id="PF07660">
    <property type="entry name" value="STN"/>
    <property type="match status" value="1"/>
</dbReference>
<dbReference type="PROSITE" id="PS52016">
    <property type="entry name" value="TONB_DEPENDENT_REC_3"/>
    <property type="match status" value="1"/>
</dbReference>
<organism evidence="18 19">
    <name type="scientific">Corticimicrobacter populi</name>
    <dbReference type="NCBI Taxonomy" id="2175229"/>
    <lineage>
        <taxon>Bacteria</taxon>
        <taxon>Pseudomonadati</taxon>
        <taxon>Pseudomonadota</taxon>
        <taxon>Betaproteobacteria</taxon>
        <taxon>Burkholderiales</taxon>
        <taxon>Alcaligenaceae</taxon>
        <taxon>Corticimicrobacter</taxon>
    </lineage>
</organism>
<dbReference type="AlphaFoldDB" id="A0A2V1JUX7"/>
<evidence type="ECO:0000259" key="17">
    <source>
        <dbReference type="SMART" id="SM00965"/>
    </source>
</evidence>
<evidence type="ECO:0000256" key="7">
    <source>
        <dbReference type="ARBA" id="ARBA00022729"/>
    </source>
</evidence>
<dbReference type="PANTHER" id="PTHR30069">
    <property type="entry name" value="TONB-DEPENDENT OUTER MEMBRANE RECEPTOR"/>
    <property type="match status" value="1"/>
</dbReference>
<evidence type="ECO:0000256" key="15">
    <source>
        <dbReference type="RuleBase" id="RU003357"/>
    </source>
</evidence>
<dbReference type="NCBIfam" id="TIGR01783">
    <property type="entry name" value="TonB-siderophor"/>
    <property type="match status" value="1"/>
</dbReference>
<sequence length="845" mass="92492">MKRSSSGAQMRRLVRVAVLSALFSTTVLAQEARIAFDVPASSLEQALNQVARQARVQVLFASDAASRINAPALQGSYTAPEALARLLEGTGLTLEANGDGAYAIVPAGQTGVMARDVPVGTLSQVTVVASRTPRAIEETPNTVWVIEREQIEDQARAGIPLKEMLGILVPGLDLGGQMRTNFGQNLRGRSAQVMIDGISMNGSRLLSRQFDSIDPFNIERIEVLSGATAIYGGNATGGIINIITRRANAADSTFTSEAGMRSGFHGSDSFSWHAAQSIQGGNERVQGRLAVAYSRNGGSYDGKGDRVLPDITQTDLQWNRAVDVMGSADIDMLELGSLRLLAQYYDSGFHAGKALWMQPGPGNNILQPSALDIRDGFSSDVDPNTRRHLLALDWHLPDVLGGQDFYFKAYERKESLQFYPFPGTDVNPLGGARVPYWSTSTQDTTTYGFKAMLHKDWSSLRLSYGVDYDHEKFTARQTMFDVNQAIASGGLNFRQTAGLGRYPSFETDIWGVFAQADYDLTDDLTLSAGVRHQRVDIEVDDFVQVAQQRLIAGGYGVSAQAIPGGSNDYSATLFNAGLVYRLTPSQQVWANFSEGFELADPAKYYGSNASYSLVGGAGGVWALNRYLNVDETEMAAIKTRSYELGWRLNEGRWQAQAALFHSQSNKSIAVDRTTLNIALDEAKVRNYGIEGQLDYRLEDGWFVGGNALLLRTEQKDDGRWNRRGIYYASPSKATLYVGRQTDRWGVRLQAAHSFRLNSDVPSFGTGEGESLPSLTLVDLLGHYRFDHGRGMQGILSVGVQNVFNRTYATRWGEQAKLAYASSISPSVLDFKGQGRTLALTYTLHY</sequence>
<evidence type="ECO:0000256" key="2">
    <source>
        <dbReference type="ARBA" id="ARBA00009810"/>
    </source>
</evidence>
<evidence type="ECO:0000256" key="9">
    <source>
        <dbReference type="ARBA" id="ARBA00023065"/>
    </source>
</evidence>
<dbReference type="GO" id="GO:0038023">
    <property type="term" value="F:signaling receptor activity"/>
    <property type="evidence" value="ECO:0007669"/>
    <property type="project" value="InterPro"/>
</dbReference>
<keyword evidence="12 18" id="KW-0675">Receptor</keyword>
<dbReference type="SUPFAM" id="SSF56935">
    <property type="entry name" value="Porins"/>
    <property type="match status" value="1"/>
</dbReference>
<dbReference type="FunFam" id="2.40.170.20:FF:000007">
    <property type="entry name" value="Ferric aerobactin receptor"/>
    <property type="match status" value="1"/>
</dbReference>
<dbReference type="Gene3D" id="2.40.170.20">
    <property type="entry name" value="TonB-dependent receptor, beta-barrel domain"/>
    <property type="match status" value="1"/>
</dbReference>
<keyword evidence="11 14" id="KW-0472">Membrane</keyword>
<evidence type="ECO:0000256" key="1">
    <source>
        <dbReference type="ARBA" id="ARBA00004571"/>
    </source>
</evidence>
<feature type="domain" description="Secretin/TonB short N-terminal" evidence="17">
    <location>
        <begin position="56"/>
        <end position="107"/>
    </location>
</feature>
<keyword evidence="8" id="KW-0408">Iron</keyword>
<evidence type="ECO:0000256" key="3">
    <source>
        <dbReference type="ARBA" id="ARBA00022448"/>
    </source>
</evidence>
<dbReference type="InterPro" id="IPR037066">
    <property type="entry name" value="Plug_dom_sf"/>
</dbReference>
<dbReference type="InterPro" id="IPR036942">
    <property type="entry name" value="Beta-barrel_TonB_sf"/>
</dbReference>
<dbReference type="Gene3D" id="2.170.130.10">
    <property type="entry name" value="TonB-dependent receptor, plug domain"/>
    <property type="match status" value="1"/>
</dbReference>
<evidence type="ECO:0000256" key="13">
    <source>
        <dbReference type="ARBA" id="ARBA00023237"/>
    </source>
</evidence>
<dbReference type="InterPro" id="IPR010105">
    <property type="entry name" value="TonB_sidphr_rcpt"/>
</dbReference>
<name>A0A2V1JUX7_9BURK</name>
<dbReference type="PANTHER" id="PTHR30069:SF42">
    <property type="entry name" value="FERRIC AEROBACTIN RECEPTOR"/>
    <property type="match status" value="1"/>
</dbReference>
<dbReference type="InterPro" id="IPR039426">
    <property type="entry name" value="TonB-dep_rcpt-like"/>
</dbReference>
<keyword evidence="19" id="KW-1185">Reference proteome</keyword>
<comment type="similarity">
    <text evidence="2 14 15">Belongs to the TonB-dependent receptor family.</text>
</comment>
<evidence type="ECO:0000256" key="11">
    <source>
        <dbReference type="ARBA" id="ARBA00023136"/>
    </source>
</evidence>
<keyword evidence="6 14" id="KW-0812">Transmembrane</keyword>
<keyword evidence="5" id="KW-0410">Iron transport</keyword>
<evidence type="ECO:0000313" key="18">
    <source>
        <dbReference type="EMBL" id="PWF21896.1"/>
    </source>
</evidence>
<dbReference type="InterPro" id="IPR011662">
    <property type="entry name" value="Secretin/TonB_short_N"/>
</dbReference>
<evidence type="ECO:0000256" key="16">
    <source>
        <dbReference type="SAM" id="SignalP"/>
    </source>
</evidence>
<dbReference type="InterPro" id="IPR000531">
    <property type="entry name" value="Beta-barrel_TonB"/>
</dbReference>
<dbReference type="Pfam" id="PF07715">
    <property type="entry name" value="Plug"/>
    <property type="match status" value="1"/>
</dbReference>
<accession>A0A2V1JUX7</accession>
<protein>
    <submittedName>
        <fullName evidence="18">TonB-dependent siderophore receptor</fullName>
    </submittedName>
</protein>
<comment type="caution">
    <text evidence="18">The sequence shown here is derived from an EMBL/GenBank/DDBJ whole genome shotgun (WGS) entry which is preliminary data.</text>
</comment>
<evidence type="ECO:0000256" key="8">
    <source>
        <dbReference type="ARBA" id="ARBA00023004"/>
    </source>
</evidence>
<dbReference type="GO" id="GO:0044718">
    <property type="term" value="P:siderophore transmembrane transport"/>
    <property type="evidence" value="ECO:0007669"/>
    <property type="project" value="TreeGrafter"/>
</dbReference>
<keyword evidence="10 15" id="KW-0798">TonB box</keyword>
<keyword evidence="3 14" id="KW-0813">Transport</keyword>
<feature type="signal peptide" evidence="16">
    <location>
        <begin position="1"/>
        <end position="29"/>
    </location>
</feature>
<feature type="chain" id="PRO_5015890104" evidence="16">
    <location>
        <begin position="30"/>
        <end position="845"/>
    </location>
</feature>
<dbReference type="Pfam" id="PF00593">
    <property type="entry name" value="TonB_dep_Rec_b-barrel"/>
    <property type="match status" value="1"/>
</dbReference>
<reference evidence="19" key="1">
    <citation type="submission" date="2018-05" db="EMBL/GenBank/DDBJ databases">
        <authorList>
            <person name="Li Y."/>
        </authorList>
    </citation>
    <scope>NUCLEOTIDE SEQUENCE [LARGE SCALE GENOMIC DNA]</scope>
    <source>
        <strain evidence="19">3d-2-2</strain>
    </source>
</reference>
<dbReference type="InterPro" id="IPR012910">
    <property type="entry name" value="Plug_dom"/>
</dbReference>
<comment type="subcellular location">
    <subcellularLocation>
        <location evidence="1 14">Cell outer membrane</location>
        <topology evidence="1 14">Multi-pass membrane protein</topology>
    </subcellularLocation>
</comment>
<keyword evidence="7 16" id="KW-0732">Signal</keyword>
<evidence type="ECO:0000256" key="12">
    <source>
        <dbReference type="ARBA" id="ARBA00023170"/>
    </source>
</evidence>
<dbReference type="Gene3D" id="3.55.50.30">
    <property type="match status" value="1"/>
</dbReference>
<dbReference type="GO" id="GO:0009279">
    <property type="term" value="C:cell outer membrane"/>
    <property type="evidence" value="ECO:0007669"/>
    <property type="project" value="UniProtKB-SubCell"/>
</dbReference>
<keyword evidence="13 14" id="KW-0998">Cell outer membrane</keyword>
<keyword evidence="9" id="KW-0406">Ion transport</keyword>
<dbReference type="SMART" id="SM00965">
    <property type="entry name" value="STN"/>
    <property type="match status" value="1"/>
</dbReference>
<evidence type="ECO:0000256" key="14">
    <source>
        <dbReference type="PROSITE-ProRule" id="PRU01360"/>
    </source>
</evidence>
<evidence type="ECO:0000256" key="4">
    <source>
        <dbReference type="ARBA" id="ARBA00022452"/>
    </source>
</evidence>
<keyword evidence="4 14" id="KW-1134">Transmembrane beta strand</keyword>
<evidence type="ECO:0000256" key="5">
    <source>
        <dbReference type="ARBA" id="ARBA00022496"/>
    </source>
</evidence>
<evidence type="ECO:0000256" key="10">
    <source>
        <dbReference type="ARBA" id="ARBA00023077"/>
    </source>
</evidence>
<evidence type="ECO:0000313" key="19">
    <source>
        <dbReference type="Proteomes" id="UP000245212"/>
    </source>
</evidence>
<dbReference type="RefSeq" id="WP_109062712.1">
    <property type="nucleotide sequence ID" value="NZ_QETA01000006.1"/>
</dbReference>
<proteinExistence type="inferred from homology"/>